<evidence type="ECO:0000259" key="7">
    <source>
        <dbReference type="PROSITE" id="PS50885"/>
    </source>
</evidence>
<evidence type="ECO:0000259" key="6">
    <source>
        <dbReference type="PROSITE" id="PS50883"/>
    </source>
</evidence>
<dbReference type="CDD" id="cd01948">
    <property type="entry name" value="EAL"/>
    <property type="match status" value="1"/>
</dbReference>
<evidence type="ECO:0000256" key="3">
    <source>
        <dbReference type="ARBA" id="ARBA00022636"/>
    </source>
</evidence>
<feature type="domain" description="HAMP" evidence="7">
    <location>
        <begin position="299"/>
        <end position="352"/>
    </location>
</feature>
<organism evidence="9 10">
    <name type="scientific">Aquicella siphonis</name>
    <dbReference type="NCBI Taxonomy" id="254247"/>
    <lineage>
        <taxon>Bacteria</taxon>
        <taxon>Pseudomonadati</taxon>
        <taxon>Pseudomonadota</taxon>
        <taxon>Gammaproteobacteria</taxon>
        <taxon>Legionellales</taxon>
        <taxon>Coxiellaceae</taxon>
        <taxon>Aquicella</taxon>
    </lineage>
</organism>
<dbReference type="Gene3D" id="6.10.340.10">
    <property type="match status" value="1"/>
</dbReference>
<dbReference type="GO" id="GO:0016020">
    <property type="term" value="C:membrane"/>
    <property type="evidence" value="ECO:0007669"/>
    <property type="project" value="InterPro"/>
</dbReference>
<evidence type="ECO:0000256" key="2">
    <source>
        <dbReference type="ARBA" id="ARBA00012282"/>
    </source>
</evidence>
<feature type="domain" description="GGDEF" evidence="8">
    <location>
        <begin position="427"/>
        <end position="560"/>
    </location>
</feature>
<dbReference type="EC" id="3.1.4.52" evidence="2"/>
<dbReference type="SUPFAM" id="SSF141868">
    <property type="entry name" value="EAL domain-like"/>
    <property type="match status" value="1"/>
</dbReference>
<dbReference type="Proteomes" id="UP000324194">
    <property type="component" value="Chromosome 2"/>
</dbReference>
<dbReference type="GO" id="GO:0007165">
    <property type="term" value="P:signal transduction"/>
    <property type="evidence" value="ECO:0007669"/>
    <property type="project" value="InterPro"/>
</dbReference>
<evidence type="ECO:0000256" key="4">
    <source>
        <dbReference type="ARBA" id="ARBA00051114"/>
    </source>
</evidence>
<dbReference type="Gene3D" id="3.30.70.270">
    <property type="match status" value="1"/>
</dbReference>
<proteinExistence type="predicted"/>
<keyword evidence="10" id="KW-1185">Reference proteome</keyword>
<feature type="domain" description="EAL" evidence="6">
    <location>
        <begin position="569"/>
        <end position="823"/>
    </location>
</feature>
<dbReference type="Pfam" id="PF05228">
    <property type="entry name" value="CHASE4"/>
    <property type="match status" value="1"/>
</dbReference>
<dbReference type="CDD" id="cd06225">
    <property type="entry name" value="HAMP"/>
    <property type="match status" value="1"/>
</dbReference>
<dbReference type="PANTHER" id="PTHR44757:SF2">
    <property type="entry name" value="BIOFILM ARCHITECTURE MAINTENANCE PROTEIN MBAA"/>
    <property type="match status" value="1"/>
</dbReference>
<sequence>MKLNNKVLLGIALVWLMFLIAAYAGSRLYMLDSYLVLEQEKANRDLARIDQSLDQLHNSLRTFTFDWSHWGEVYAFMQGKNAAFVRNNFNLATFIASDIDFLTYWDKHGKLLAGAAIDSRNERFIPYPAGLEEYLYPGSFLLDNDTKNTLLSSYISLPEGIMMLAVNDVTDGKITTTPIGKLIAGRFLSDKMMQTMRKMTQLDLELLPVDTNAGYADPVMLKNAIAGLADNHFIKITDDKTLQGYVILRDFNGRPLALIRMTAPRGIYMSGQKTTYYFLAIFVAFGILASLILMIFIRLLVIRRLENLDRGVADISANNRFDKRVWASGNDELSSVARQINKMMGVIQASQEALECRVLERTQELQLANEKLRAEIHERLSMENELLVHREHLARLAHYDSLTSLPNRIYFNQLLDHEISIAAQENGKFAVLFIDLDRFKNINDAFGHQVGDRVLNEVAKRMKAVLKEDDLLARLGGDEFIILLRAVTGRKMTDTCAENIIKVFSQPITVENHEFYLSASMGISIFPDDGDSLEILQRNADLAMYECKYAGGHGYSYFTRDMTSLANEKVQMEYAIRKALENKEFILYYQPKYHVSSGAMAGVEALIRWNHPELGVISPSRFIPLAEETGLVLQIGEWVLHEACRACRSWQMLGFEPVRVAVNLSARQFHQHDFAERVMRALDEAKLDAKYLELEITESAIMENIDGTAARLLEIQNMNVAISIDDFGTGYTSIGYLNKLPVSILKIDKEFIHGIPFNHSDNAIAAAVIALAHNLGLKVVAEGVESSEQLQWLSDHGCDMAQGYFLSKPLPEQQLIKEFANSGAAAGEASGIVLTA</sequence>
<evidence type="ECO:0000313" key="10">
    <source>
        <dbReference type="Proteomes" id="UP000324194"/>
    </source>
</evidence>
<evidence type="ECO:0000256" key="1">
    <source>
        <dbReference type="ARBA" id="ARBA00001946"/>
    </source>
</evidence>
<dbReference type="GO" id="GO:0071732">
    <property type="term" value="P:cellular response to nitric oxide"/>
    <property type="evidence" value="ECO:0007669"/>
    <property type="project" value="UniProtKB-ARBA"/>
</dbReference>
<evidence type="ECO:0000259" key="8">
    <source>
        <dbReference type="PROSITE" id="PS50887"/>
    </source>
</evidence>
<keyword evidence="5" id="KW-0472">Membrane</keyword>
<keyword evidence="5" id="KW-0812">Transmembrane</keyword>
<dbReference type="InterPro" id="IPR001633">
    <property type="entry name" value="EAL_dom"/>
</dbReference>
<dbReference type="PANTHER" id="PTHR44757">
    <property type="entry name" value="DIGUANYLATE CYCLASE DGCP"/>
    <property type="match status" value="1"/>
</dbReference>
<dbReference type="InterPro" id="IPR029787">
    <property type="entry name" value="Nucleotide_cyclase"/>
</dbReference>
<dbReference type="FunFam" id="3.30.70.270:FF:000001">
    <property type="entry name" value="Diguanylate cyclase domain protein"/>
    <property type="match status" value="1"/>
</dbReference>
<dbReference type="InterPro" id="IPR007892">
    <property type="entry name" value="CHASE4"/>
</dbReference>
<dbReference type="Gene3D" id="3.20.20.450">
    <property type="entry name" value="EAL domain"/>
    <property type="match status" value="1"/>
</dbReference>
<comment type="cofactor">
    <cofactor evidence="1">
        <name>Mg(2+)</name>
        <dbReference type="ChEBI" id="CHEBI:18420"/>
    </cofactor>
</comment>
<dbReference type="GO" id="GO:0071111">
    <property type="term" value="F:cyclic-guanylate-specific phosphodiesterase activity"/>
    <property type="evidence" value="ECO:0007669"/>
    <property type="project" value="UniProtKB-EC"/>
</dbReference>
<evidence type="ECO:0000256" key="5">
    <source>
        <dbReference type="SAM" id="Phobius"/>
    </source>
</evidence>
<dbReference type="PROSITE" id="PS50883">
    <property type="entry name" value="EAL"/>
    <property type="match status" value="1"/>
</dbReference>
<dbReference type="Pfam" id="PF00563">
    <property type="entry name" value="EAL"/>
    <property type="match status" value="1"/>
</dbReference>
<evidence type="ECO:0000313" key="9">
    <source>
        <dbReference type="EMBL" id="VVC77191.1"/>
    </source>
</evidence>
<dbReference type="FunFam" id="3.20.20.450:FF:000001">
    <property type="entry name" value="Cyclic di-GMP phosphodiesterase yahA"/>
    <property type="match status" value="1"/>
</dbReference>
<dbReference type="EMBL" id="LR699120">
    <property type="protein sequence ID" value="VVC77191.1"/>
    <property type="molecule type" value="Genomic_DNA"/>
</dbReference>
<dbReference type="SMART" id="SM00304">
    <property type="entry name" value="HAMP"/>
    <property type="match status" value="1"/>
</dbReference>
<dbReference type="OrthoDB" id="9813913at2"/>
<dbReference type="InterPro" id="IPR052155">
    <property type="entry name" value="Biofilm_reg_signaling"/>
</dbReference>
<dbReference type="SUPFAM" id="SSF55073">
    <property type="entry name" value="Nucleotide cyclase"/>
    <property type="match status" value="1"/>
</dbReference>
<dbReference type="NCBIfam" id="TIGR00254">
    <property type="entry name" value="GGDEF"/>
    <property type="match status" value="1"/>
</dbReference>
<dbReference type="PROSITE" id="PS50885">
    <property type="entry name" value="HAMP"/>
    <property type="match status" value="1"/>
</dbReference>
<gene>
    <name evidence="9" type="primary">cph2_7</name>
    <name evidence="9" type="ORF">AQUSIP_25180</name>
</gene>
<accession>A0A5E4PL97</accession>
<dbReference type="SMART" id="SM00267">
    <property type="entry name" value="GGDEF"/>
    <property type="match status" value="1"/>
</dbReference>
<dbReference type="InterPro" id="IPR000160">
    <property type="entry name" value="GGDEF_dom"/>
</dbReference>
<dbReference type="AlphaFoldDB" id="A0A5E4PL97"/>
<dbReference type="KEGG" id="asip:AQUSIP_25180"/>
<keyword evidence="3" id="KW-0973">c-di-GMP</keyword>
<comment type="catalytic activity">
    <reaction evidence="4">
        <text>3',3'-c-di-GMP + H2O = 5'-phosphoguanylyl(3'-&gt;5')guanosine + H(+)</text>
        <dbReference type="Rhea" id="RHEA:24902"/>
        <dbReference type="ChEBI" id="CHEBI:15377"/>
        <dbReference type="ChEBI" id="CHEBI:15378"/>
        <dbReference type="ChEBI" id="CHEBI:58754"/>
        <dbReference type="ChEBI" id="CHEBI:58805"/>
        <dbReference type="EC" id="3.1.4.52"/>
    </reaction>
    <physiologicalReaction direction="left-to-right" evidence="4">
        <dbReference type="Rhea" id="RHEA:24903"/>
    </physiologicalReaction>
</comment>
<dbReference type="SMART" id="SM00052">
    <property type="entry name" value="EAL"/>
    <property type="match status" value="1"/>
</dbReference>
<feature type="transmembrane region" description="Helical" evidence="5">
    <location>
        <begin position="276"/>
        <end position="301"/>
    </location>
</feature>
<dbReference type="Pfam" id="PF00990">
    <property type="entry name" value="GGDEF"/>
    <property type="match status" value="1"/>
</dbReference>
<protein>
    <recommendedName>
        <fullName evidence="2">cyclic-guanylate-specific phosphodiesterase</fullName>
        <ecNumber evidence="2">3.1.4.52</ecNumber>
    </recommendedName>
</protein>
<dbReference type="RefSeq" id="WP_148340582.1">
    <property type="nucleotide sequence ID" value="NZ_LR699120.1"/>
</dbReference>
<dbReference type="InterPro" id="IPR043128">
    <property type="entry name" value="Rev_trsase/Diguanyl_cyclase"/>
</dbReference>
<name>A0A5E4PL97_9COXI</name>
<dbReference type="InterPro" id="IPR003660">
    <property type="entry name" value="HAMP_dom"/>
</dbReference>
<dbReference type="InterPro" id="IPR035919">
    <property type="entry name" value="EAL_sf"/>
</dbReference>
<keyword evidence="5" id="KW-1133">Transmembrane helix</keyword>
<dbReference type="CDD" id="cd01949">
    <property type="entry name" value="GGDEF"/>
    <property type="match status" value="1"/>
</dbReference>
<reference evidence="9 10" key="1">
    <citation type="submission" date="2019-08" db="EMBL/GenBank/DDBJ databases">
        <authorList>
            <person name="Guy L."/>
        </authorList>
    </citation>
    <scope>NUCLEOTIDE SEQUENCE [LARGE SCALE GENOMIC DNA]</scope>
    <source>
        <strain evidence="9 10">SGT-108</strain>
    </source>
</reference>
<dbReference type="PROSITE" id="PS50887">
    <property type="entry name" value="GGDEF"/>
    <property type="match status" value="1"/>
</dbReference>